<evidence type="ECO:0000313" key="1">
    <source>
        <dbReference type="EMBL" id="MBH1651091.1"/>
    </source>
</evidence>
<accession>A0AA90AQB3</accession>
<organism evidence="1 2">
    <name type="scientific">Stenotrophomonas maltophilia</name>
    <name type="common">Pseudomonas maltophilia</name>
    <name type="synonym">Xanthomonas maltophilia</name>
    <dbReference type="NCBI Taxonomy" id="40324"/>
    <lineage>
        <taxon>Bacteria</taxon>
        <taxon>Pseudomonadati</taxon>
        <taxon>Pseudomonadota</taxon>
        <taxon>Gammaproteobacteria</taxon>
        <taxon>Lysobacterales</taxon>
        <taxon>Lysobacteraceae</taxon>
        <taxon>Stenotrophomonas</taxon>
        <taxon>Stenotrophomonas maltophilia group</taxon>
    </lineage>
</organism>
<proteinExistence type="predicted"/>
<dbReference type="Proteomes" id="UP000625930">
    <property type="component" value="Unassembled WGS sequence"/>
</dbReference>
<gene>
    <name evidence="1" type="ORF">I5U67_02760</name>
</gene>
<sequence>MMQVGPKSRQVTASQADAHGALKERGNVFAGQLPSDAIVANTAVDWSGIRWTQRDVLARLRFIHAPHHLTHLQCLRAVTASSFRHGPKDDSL</sequence>
<protein>
    <submittedName>
        <fullName evidence="1">Uncharacterized protein</fullName>
    </submittedName>
</protein>
<evidence type="ECO:0000313" key="2">
    <source>
        <dbReference type="Proteomes" id="UP000625930"/>
    </source>
</evidence>
<dbReference type="AlphaFoldDB" id="A0AA90AQB3"/>
<comment type="caution">
    <text evidence="1">The sequence shown here is derived from an EMBL/GenBank/DDBJ whole genome shotgun (WGS) entry which is preliminary data.</text>
</comment>
<dbReference type="EMBL" id="JADUNP010000003">
    <property type="protein sequence ID" value="MBH1651091.1"/>
    <property type="molecule type" value="Genomic_DNA"/>
</dbReference>
<reference evidence="1" key="1">
    <citation type="submission" date="2020-11" db="EMBL/GenBank/DDBJ databases">
        <title>Enhanced detection system for hospital associated transmission using whole genome sequencing surveillance.</title>
        <authorList>
            <person name="Harrison L.H."/>
            <person name="Van Tyne D."/>
            <person name="Marsh J.W."/>
            <person name="Griffith M.P."/>
            <person name="Snyder D.J."/>
            <person name="Cooper V.S."/>
            <person name="Mustapha M."/>
        </authorList>
    </citation>
    <scope>NUCLEOTIDE SEQUENCE</scope>
    <source>
        <strain evidence="1">STEN00091</strain>
    </source>
</reference>
<name>A0AA90AQB3_STEMA</name>